<feature type="domain" description="ABC3 transporter permease C-terminal" evidence="7">
    <location>
        <begin position="282"/>
        <end position="397"/>
    </location>
</feature>
<sequence>MLRHKFYFLINIFSLSIGMTSSLVILSYVWGELSFDKFHEEAQNVNRVNLELIWGGEVTQQSTTPPPLAHTLKDEFPEVTAATHIYKFDEIIVRDGDNFYAEEALAVDSSFFKVFTFPFAEGNPATALSKPNSIVITQETARRYFNGKQSALGEVLQVGKDNVAYTVTGVVKDIPENSHFRFTMLTSIYSLDFVQEEKDNWSWPRLSTYVRLKNGTSGSTLESKFPDMCTRTMGQPLVDWKKNGGGYTLFLQPITKIHLYSGHLLSHLGPTEDIQYLYILGLVGIFIVLIASINFMNLSTAKSANRAKESGIRKVSGSTRSDLILQFLTESVMLTFFALFIALLVVYALQNQLGEILGKTFYFSMIFQDVRVIGLILLLTIFIGVISGCYPAFYLTSFSTVDILKGKIKSGINAKGIRSALVIFQFALSIGFIICTSLVYQQLQHMREQKLGFDKENVVVIVNSNDRLMESRMAFKQELLRQSQVESVSFTNSFPGKEYRVSALKPEGASQDILLKSSFIDYDYLQTLKIDLLAGRNFSQEMTSDMMTDDEASVIIINEAAAEQIKVDDPVNQYLDMTVSNQWKFKFQIIGVVKDFNFQSLKAKVEPMILFLAPNAAEYILVRIKPGNTQSALAKIKDVWNQFAPSVPFDYSFIDDHFDQLYKSEMRLGKIFSVFSGLAVIVASLGLFGLTSFTTEQRSKEIGIRKVLGASESSIVMMLTGNIVKLIMIAFVIAAPFAYVLMNQWLQGFAYRISIHVYPFLIAAVVAVLLALVTVGYQSIKASLLDPVDTLRS</sequence>
<feature type="transmembrane region" description="Helical" evidence="6">
    <location>
        <begin position="671"/>
        <end position="695"/>
    </location>
</feature>
<dbReference type="EMBL" id="JAERRB010000002">
    <property type="protein sequence ID" value="MBL0741386.1"/>
    <property type="molecule type" value="Genomic_DNA"/>
</dbReference>
<organism evidence="9 10">
    <name type="scientific">Chryseolinea lacunae</name>
    <dbReference type="NCBI Taxonomy" id="2801331"/>
    <lineage>
        <taxon>Bacteria</taxon>
        <taxon>Pseudomonadati</taxon>
        <taxon>Bacteroidota</taxon>
        <taxon>Cytophagia</taxon>
        <taxon>Cytophagales</taxon>
        <taxon>Fulvivirgaceae</taxon>
        <taxon>Chryseolinea</taxon>
    </lineage>
</organism>
<feature type="transmembrane region" description="Helical" evidence="6">
    <location>
        <begin position="715"/>
        <end position="741"/>
    </location>
</feature>
<evidence type="ECO:0000259" key="7">
    <source>
        <dbReference type="Pfam" id="PF02687"/>
    </source>
</evidence>
<feature type="transmembrane region" description="Helical" evidence="6">
    <location>
        <begin position="323"/>
        <end position="349"/>
    </location>
</feature>
<feature type="domain" description="MacB-like periplasmic core" evidence="8">
    <location>
        <begin position="9"/>
        <end position="222"/>
    </location>
</feature>
<proteinExistence type="predicted"/>
<protein>
    <submittedName>
        <fullName evidence="9">ABC transporter permease</fullName>
    </submittedName>
</protein>
<dbReference type="InterPro" id="IPR025857">
    <property type="entry name" value="MacB_PCD"/>
</dbReference>
<keyword evidence="4 6" id="KW-1133">Transmembrane helix</keyword>
<keyword evidence="2" id="KW-1003">Cell membrane</keyword>
<keyword evidence="3 6" id="KW-0812">Transmembrane</keyword>
<gene>
    <name evidence="9" type="ORF">JI741_09150</name>
</gene>
<dbReference type="InterPro" id="IPR003838">
    <property type="entry name" value="ABC3_permease_C"/>
</dbReference>
<dbReference type="Proteomes" id="UP000613030">
    <property type="component" value="Unassembled WGS sequence"/>
</dbReference>
<feature type="domain" description="MacB-like periplasmic core" evidence="8">
    <location>
        <begin position="419"/>
        <end position="635"/>
    </location>
</feature>
<evidence type="ECO:0000256" key="2">
    <source>
        <dbReference type="ARBA" id="ARBA00022475"/>
    </source>
</evidence>
<comment type="subcellular location">
    <subcellularLocation>
        <location evidence="1">Cell membrane</location>
        <topology evidence="1">Multi-pass membrane protein</topology>
    </subcellularLocation>
</comment>
<feature type="transmembrane region" description="Helical" evidence="6">
    <location>
        <begin position="370"/>
        <end position="396"/>
    </location>
</feature>
<evidence type="ECO:0000256" key="6">
    <source>
        <dbReference type="SAM" id="Phobius"/>
    </source>
</evidence>
<dbReference type="InterPro" id="IPR050250">
    <property type="entry name" value="Macrolide_Exporter_MacB"/>
</dbReference>
<keyword evidence="5 6" id="KW-0472">Membrane</keyword>
<reference evidence="9 10" key="1">
    <citation type="submission" date="2021-01" db="EMBL/GenBank/DDBJ databases">
        <title>Chryseolinea sp. Jin1 Genome sequencing and assembly.</title>
        <authorList>
            <person name="Kim I."/>
        </authorList>
    </citation>
    <scope>NUCLEOTIDE SEQUENCE [LARGE SCALE GENOMIC DNA]</scope>
    <source>
        <strain evidence="9 10">Jin1</strain>
    </source>
</reference>
<evidence type="ECO:0000259" key="8">
    <source>
        <dbReference type="Pfam" id="PF12704"/>
    </source>
</evidence>
<name>A0ABS1KPN7_9BACT</name>
<comment type="caution">
    <text evidence="9">The sequence shown here is derived from an EMBL/GenBank/DDBJ whole genome shotgun (WGS) entry which is preliminary data.</text>
</comment>
<dbReference type="Pfam" id="PF12704">
    <property type="entry name" value="MacB_PCD"/>
    <property type="match status" value="2"/>
</dbReference>
<dbReference type="RefSeq" id="WP_202008733.1">
    <property type="nucleotide sequence ID" value="NZ_JAERRB010000002.1"/>
</dbReference>
<evidence type="ECO:0000256" key="3">
    <source>
        <dbReference type="ARBA" id="ARBA00022692"/>
    </source>
</evidence>
<evidence type="ECO:0000313" key="10">
    <source>
        <dbReference type="Proteomes" id="UP000613030"/>
    </source>
</evidence>
<feature type="transmembrane region" description="Helical" evidence="6">
    <location>
        <begin position="753"/>
        <end position="777"/>
    </location>
</feature>
<evidence type="ECO:0000313" key="9">
    <source>
        <dbReference type="EMBL" id="MBL0741386.1"/>
    </source>
</evidence>
<feature type="domain" description="ABC3 transporter permease C-terminal" evidence="7">
    <location>
        <begin position="674"/>
        <end position="783"/>
    </location>
</feature>
<evidence type="ECO:0000256" key="1">
    <source>
        <dbReference type="ARBA" id="ARBA00004651"/>
    </source>
</evidence>
<feature type="transmembrane region" description="Helical" evidence="6">
    <location>
        <begin position="416"/>
        <end position="440"/>
    </location>
</feature>
<accession>A0ABS1KPN7</accession>
<evidence type="ECO:0000256" key="5">
    <source>
        <dbReference type="ARBA" id="ARBA00023136"/>
    </source>
</evidence>
<dbReference type="PANTHER" id="PTHR30572">
    <property type="entry name" value="MEMBRANE COMPONENT OF TRANSPORTER-RELATED"/>
    <property type="match status" value="1"/>
</dbReference>
<feature type="transmembrane region" description="Helical" evidence="6">
    <location>
        <begin position="276"/>
        <end position="296"/>
    </location>
</feature>
<dbReference type="PANTHER" id="PTHR30572:SF18">
    <property type="entry name" value="ABC-TYPE MACROLIDE FAMILY EXPORT SYSTEM PERMEASE COMPONENT 2"/>
    <property type="match status" value="1"/>
</dbReference>
<evidence type="ECO:0000256" key="4">
    <source>
        <dbReference type="ARBA" id="ARBA00022989"/>
    </source>
</evidence>
<dbReference type="Pfam" id="PF02687">
    <property type="entry name" value="FtsX"/>
    <property type="match status" value="2"/>
</dbReference>
<feature type="transmembrane region" description="Helical" evidence="6">
    <location>
        <begin position="6"/>
        <end position="30"/>
    </location>
</feature>
<keyword evidence="10" id="KW-1185">Reference proteome</keyword>